<keyword evidence="2" id="KW-0489">Methyltransferase</keyword>
<accession>A0A9P4LDC1</accession>
<evidence type="ECO:0000313" key="2">
    <source>
        <dbReference type="EMBL" id="KAF1850673.1"/>
    </source>
</evidence>
<dbReference type="InterPro" id="IPR041698">
    <property type="entry name" value="Methyltransf_25"/>
</dbReference>
<dbReference type="GeneID" id="63849707"/>
<keyword evidence="2" id="KW-0808">Transferase</keyword>
<dbReference type="Proteomes" id="UP000800039">
    <property type="component" value="Unassembled WGS sequence"/>
</dbReference>
<protein>
    <submittedName>
        <fullName evidence="2">S-adenosyl-L-methionine-dependent methyltransferase</fullName>
    </submittedName>
</protein>
<dbReference type="CDD" id="cd02440">
    <property type="entry name" value="AdoMet_MTases"/>
    <property type="match status" value="1"/>
</dbReference>
<feature type="domain" description="Methyltransferase" evidence="1">
    <location>
        <begin position="72"/>
        <end position="162"/>
    </location>
</feature>
<proteinExistence type="predicted"/>
<dbReference type="RefSeq" id="XP_040793236.1">
    <property type="nucleotide sequence ID" value="XM_040932456.1"/>
</dbReference>
<evidence type="ECO:0000259" key="1">
    <source>
        <dbReference type="Pfam" id="PF13649"/>
    </source>
</evidence>
<comment type="caution">
    <text evidence="2">The sequence shown here is derived from an EMBL/GenBank/DDBJ whole genome shotgun (WGS) entry which is preliminary data.</text>
</comment>
<dbReference type="SUPFAM" id="SSF53335">
    <property type="entry name" value="S-adenosyl-L-methionine-dependent methyltransferases"/>
    <property type="match status" value="1"/>
</dbReference>
<gene>
    <name evidence="2" type="ORF">K460DRAFT_361437</name>
</gene>
<keyword evidence="3" id="KW-1185">Reference proteome</keyword>
<name>A0A9P4LDC1_9PLEO</name>
<organism evidence="2 3">
    <name type="scientific">Cucurbitaria berberidis CBS 394.84</name>
    <dbReference type="NCBI Taxonomy" id="1168544"/>
    <lineage>
        <taxon>Eukaryota</taxon>
        <taxon>Fungi</taxon>
        <taxon>Dikarya</taxon>
        <taxon>Ascomycota</taxon>
        <taxon>Pezizomycotina</taxon>
        <taxon>Dothideomycetes</taxon>
        <taxon>Pleosporomycetidae</taxon>
        <taxon>Pleosporales</taxon>
        <taxon>Pleosporineae</taxon>
        <taxon>Cucurbitariaceae</taxon>
        <taxon>Cucurbitaria</taxon>
    </lineage>
</organism>
<dbReference type="InterPro" id="IPR029063">
    <property type="entry name" value="SAM-dependent_MTases_sf"/>
</dbReference>
<reference evidence="2" key="1">
    <citation type="submission" date="2020-01" db="EMBL/GenBank/DDBJ databases">
        <authorList>
            <consortium name="DOE Joint Genome Institute"/>
            <person name="Haridas S."/>
            <person name="Albert R."/>
            <person name="Binder M."/>
            <person name="Bloem J."/>
            <person name="Labutti K."/>
            <person name="Salamov A."/>
            <person name="Andreopoulos B."/>
            <person name="Baker S.E."/>
            <person name="Barry K."/>
            <person name="Bills G."/>
            <person name="Bluhm B.H."/>
            <person name="Cannon C."/>
            <person name="Castanera R."/>
            <person name="Culley D.E."/>
            <person name="Daum C."/>
            <person name="Ezra D."/>
            <person name="Gonzalez J.B."/>
            <person name="Henrissat B."/>
            <person name="Kuo A."/>
            <person name="Liang C."/>
            <person name="Lipzen A."/>
            <person name="Lutzoni F."/>
            <person name="Magnuson J."/>
            <person name="Mondo S."/>
            <person name="Nolan M."/>
            <person name="Ohm R."/>
            <person name="Pangilinan J."/>
            <person name="Park H.-J."/>
            <person name="Ramirez L."/>
            <person name="Alfaro M."/>
            <person name="Sun H."/>
            <person name="Tritt A."/>
            <person name="Yoshinaga Y."/>
            <person name="Zwiers L.-H."/>
            <person name="Turgeon B.G."/>
            <person name="Goodwin S.B."/>
            <person name="Spatafora J.W."/>
            <person name="Crous P.W."/>
            <person name="Grigoriev I.V."/>
        </authorList>
    </citation>
    <scope>NUCLEOTIDE SEQUENCE</scope>
    <source>
        <strain evidence="2">CBS 394.84</strain>
    </source>
</reference>
<dbReference type="Pfam" id="PF13649">
    <property type="entry name" value="Methyltransf_25"/>
    <property type="match status" value="1"/>
</dbReference>
<sequence>MALTDKPTLLERVFAAKDTSESRALYNEWAATYNPDMTLSEYVAPRLVAEGVVRALKLKDVSPNKPLEGLRIVDAGCGTGLVGIELAKLGAKGTVGLDISEGMLGLARKTDAYGDLKVTDLTKRIDAADGAFDALTCSGTFTQAHLGPEPLVEFVRVVKPGGVAVATVLDTHWVEKGFEATVERLAKEGKVEVVEKESGPYRKGVSGARVLILRIL</sequence>
<evidence type="ECO:0000313" key="3">
    <source>
        <dbReference type="Proteomes" id="UP000800039"/>
    </source>
</evidence>
<dbReference type="AlphaFoldDB" id="A0A9P4LDC1"/>
<dbReference type="OrthoDB" id="66144at2759"/>
<dbReference type="GO" id="GO:0032259">
    <property type="term" value="P:methylation"/>
    <property type="evidence" value="ECO:0007669"/>
    <property type="project" value="UniProtKB-KW"/>
</dbReference>
<dbReference type="EMBL" id="ML976614">
    <property type="protein sequence ID" value="KAF1850673.1"/>
    <property type="molecule type" value="Genomic_DNA"/>
</dbReference>
<dbReference type="PANTHER" id="PTHR43591">
    <property type="entry name" value="METHYLTRANSFERASE"/>
    <property type="match status" value="1"/>
</dbReference>
<dbReference type="GO" id="GO:0008168">
    <property type="term" value="F:methyltransferase activity"/>
    <property type="evidence" value="ECO:0007669"/>
    <property type="project" value="UniProtKB-KW"/>
</dbReference>
<dbReference type="Gene3D" id="3.40.50.150">
    <property type="entry name" value="Vaccinia Virus protein VP39"/>
    <property type="match status" value="1"/>
</dbReference>